<gene>
    <name evidence="2" type="ORF">ENI96_07280</name>
</gene>
<sequence>MYCGKVAPRGILIGLLLLLAAQASASGLPDTIDRVRPSIVAVGTYQPTRRPPANFVGTGFVVGDGRQVVTNYHVVPQVIDYAKKERLVIFHGRGRRGRVRAARMVGSDPEHDLALLEIEGEPLPPLELGDSSRVREGEEIAFTGFPIGMVLGFYPVTHRGIVSVITPMVIPAMSSRQLTAEQIKRLRKPFDVLQLDATAYPGNSGSPVYDQRTGRVIGVVNSVFVKKGKESALSRPTGISYAIPVRYVRDLLSAGRKRSGRQ</sequence>
<accession>A0A831W786</accession>
<dbReference type="EMBL" id="DRKP01000082">
    <property type="protein sequence ID" value="HEB96216.1"/>
    <property type="molecule type" value="Genomic_DNA"/>
</dbReference>
<organism evidence="2">
    <name type="scientific">Sedimenticola thiotaurini</name>
    <dbReference type="NCBI Taxonomy" id="1543721"/>
    <lineage>
        <taxon>Bacteria</taxon>
        <taxon>Pseudomonadati</taxon>
        <taxon>Pseudomonadota</taxon>
        <taxon>Gammaproteobacteria</taxon>
        <taxon>Chromatiales</taxon>
        <taxon>Sedimenticolaceae</taxon>
        <taxon>Sedimenticola</taxon>
    </lineage>
</organism>
<dbReference type="InterPro" id="IPR043504">
    <property type="entry name" value="Peptidase_S1_PA_chymotrypsin"/>
</dbReference>
<evidence type="ECO:0000313" key="2">
    <source>
        <dbReference type="EMBL" id="HEB96216.1"/>
    </source>
</evidence>
<comment type="caution">
    <text evidence="2">The sequence shown here is derived from an EMBL/GenBank/DDBJ whole genome shotgun (WGS) entry which is preliminary data.</text>
</comment>
<keyword evidence="1" id="KW-0732">Signal</keyword>
<dbReference type="InterPro" id="IPR009003">
    <property type="entry name" value="Peptidase_S1_PA"/>
</dbReference>
<evidence type="ECO:0000256" key="1">
    <source>
        <dbReference type="SAM" id="SignalP"/>
    </source>
</evidence>
<dbReference type="GO" id="GO:0006508">
    <property type="term" value="P:proteolysis"/>
    <property type="evidence" value="ECO:0007669"/>
    <property type="project" value="UniProtKB-KW"/>
</dbReference>
<dbReference type="GO" id="GO:0008233">
    <property type="term" value="F:peptidase activity"/>
    <property type="evidence" value="ECO:0007669"/>
    <property type="project" value="UniProtKB-KW"/>
</dbReference>
<feature type="chain" id="PRO_5032709118" evidence="1">
    <location>
        <begin position="26"/>
        <end position="262"/>
    </location>
</feature>
<keyword evidence="2" id="KW-0378">Hydrolase</keyword>
<dbReference type="Proteomes" id="UP000886251">
    <property type="component" value="Unassembled WGS sequence"/>
</dbReference>
<proteinExistence type="predicted"/>
<keyword evidence="2" id="KW-0645">Protease</keyword>
<reference evidence="2" key="1">
    <citation type="journal article" date="2020" name="mSystems">
        <title>Genome- and Community-Level Interaction Insights into Carbon Utilization and Element Cycling Functions of Hydrothermarchaeota in Hydrothermal Sediment.</title>
        <authorList>
            <person name="Zhou Z."/>
            <person name="Liu Y."/>
            <person name="Xu W."/>
            <person name="Pan J."/>
            <person name="Luo Z.H."/>
            <person name="Li M."/>
        </authorList>
    </citation>
    <scope>NUCLEOTIDE SEQUENCE [LARGE SCALE GENOMIC DNA]</scope>
    <source>
        <strain evidence="2">HyVt-443</strain>
    </source>
</reference>
<dbReference type="AlphaFoldDB" id="A0A831W786"/>
<dbReference type="PANTHER" id="PTHR43019">
    <property type="entry name" value="SERINE ENDOPROTEASE DEGS"/>
    <property type="match status" value="1"/>
</dbReference>
<dbReference type="Gene3D" id="2.40.10.10">
    <property type="entry name" value="Trypsin-like serine proteases"/>
    <property type="match status" value="2"/>
</dbReference>
<dbReference type="Pfam" id="PF13365">
    <property type="entry name" value="Trypsin_2"/>
    <property type="match status" value="1"/>
</dbReference>
<protein>
    <submittedName>
        <fullName evidence="2">Serine protease</fullName>
    </submittedName>
</protein>
<name>A0A831W786_9GAMM</name>
<dbReference type="SUPFAM" id="SSF50494">
    <property type="entry name" value="Trypsin-like serine proteases"/>
    <property type="match status" value="1"/>
</dbReference>
<feature type="signal peptide" evidence="1">
    <location>
        <begin position="1"/>
        <end position="25"/>
    </location>
</feature>